<dbReference type="EMBL" id="MKKU01000137">
    <property type="protein sequence ID" value="RNF22460.1"/>
    <property type="molecule type" value="Genomic_DNA"/>
</dbReference>
<dbReference type="Proteomes" id="UP000284403">
    <property type="component" value="Unassembled WGS sequence"/>
</dbReference>
<sequence length="1619" mass="177606">MPTFTPRAIAVASAAALSVPTAILLLRLAKSRKKQQEPPFTDVPVSQWTVQQVAQWLRSLGASEEAVKSFCKNDVDASVLFLLEEGDNIAKLAPKMRDQLLIRRGLRQLRGQATHEEPGVKPVSASGEDAGETEADRVASFLKRLTAIASLLTSSEFESASPEVQRRQRQECLEWMQAFLGEMQQLAPEHQSKLMPLVKKVEALIVHPRPSDATTALAEPSELETQLRVLHGMVEGFLRLLDSTDMQASNDPQLASLRERVRSQVKDVMEVTRRLPPQHGEPLRRKCQLVLQKLQEGSTPAATTAAPTAGRATQAAAESQAVLLAPMVKRLRDVFTSLKSSQLMNVEPAERLLRISDMLKDVRNIQKEAAAWSDPGAIEIINQVAGNVVTVLEQMESLTREELESGRASAAEEAEENENANEPTNLQGVVAVLQALIQVLHSDELARAPPAVRRQMLSQLQQSMRRLRQQVAGLPLNQDTAAVAAMVEKGNTYVDALLEDRRGVNTSLGESQGNEDEGRNVPRNAGGNREALPSATATNPLEAEWQGNALDKALLELEKLFEYINSNEYETMSPGRKSEASQRSLARLADIEKRCARCEGCDQLRELIEPLREILQAEVRKEEGSAVPGPTPLFLSISSHLSRMHDLISSDGFKRADTNSKKNAARSIIPQLQKIVSALSLLSPRERAAVERLLSPINETLRDIAAKRDDSAEEAVAGPQRVVAQVEEVLSVLQSEEFRTSTEQQRQLIVRRLLQRVTRLEEECAQMGGAAASLLPILNRLTAQLQSFSPTGRPVGAAEAEAHRGPAAAAAAADNEEEDDGNEADEDNDGDDDADVQDEEPTDEAAMINRVTGREDIMGERRKLFKAVTDITAELCKSNNNRIVLSAEEMQPLLGLLEMVDSVGFTTAQERHLRDDFDAQIRRASGEGNTVGEMNRLSPRELIRIFSSLKNQLSASSLPSPTELASVMATVEQALREADQENLPWRRYPQVVNLVGEVLSRIQQLQSAVGANLPTAEPNTGNVAAEEPREVLSQPEENARTGANMTSQLEGARDDAPRDALRGSQNPPAAARDPSGTPNVTPQSEVEAGDAVDGNSVARLLLEISEQLREGQVPEELLDRYSMLLDLVEATSTDPSVHEAVADIREQINLQHISNRDTSSEDSNCAEEEHAEEEEQQYGEEEEERERKCESKKAAPEEPSSQARDREEAKAASAAKEPSPREEAPTTQSTDVKQSTEEQAGDTASRESASESLWSQLPRDCVPGGARNELLLLPRIEKRMFAGEQHFIEHTTLSDIQNVSKVILHLEKNATVKGNPSLSARVQRVKKAFAQQVEAFHGSEQQSIAVCSSLQLCCRDTVVSGESVREFVICTAAETDAFGDTNNNKKLVRRLTEEMPLQTTVSSEVVKQWAGKSVAVLFWEGDVVMSGTELSELVLLREVLVNRYGFEVATVMDSNATQMRSLLEELASSGAKRLFLFCLTQYDTAASPFTVPFQDGSELPLREALQMSLAIERVVLLHCQPLKLTTVSAFNGCGGQFLSVELTETARDDVKARRCWLFDGLLTPAVTELLSLDINAMLCPEDLATYTVTALSSLKVNFGSFTEGEPLSMGFFVPFDATN</sequence>
<feature type="region of interest" description="Disordered" evidence="1">
    <location>
        <begin position="791"/>
        <end position="844"/>
    </location>
</feature>
<feature type="region of interest" description="Disordered" evidence="1">
    <location>
        <begin position="400"/>
        <end position="422"/>
    </location>
</feature>
<comment type="caution">
    <text evidence="3">The sequence shown here is derived from an EMBL/GenBank/DDBJ whole genome shotgun (WGS) entry which is preliminary data.</text>
</comment>
<feature type="compositionally biased region" description="Acidic residues" evidence="1">
    <location>
        <begin position="814"/>
        <end position="843"/>
    </location>
</feature>
<evidence type="ECO:0000313" key="3">
    <source>
        <dbReference type="EMBL" id="RNF22460.1"/>
    </source>
</evidence>
<evidence type="ECO:0000259" key="2">
    <source>
        <dbReference type="PROSITE" id="PS50105"/>
    </source>
</evidence>
<reference evidence="3 4" key="1">
    <citation type="journal article" date="2018" name="BMC Genomics">
        <title>Genomic comparison of Trypanosoma conorhini and Trypanosoma rangeli to Trypanosoma cruzi strains of high and low virulence.</title>
        <authorList>
            <person name="Bradwell K.R."/>
            <person name="Koparde V.N."/>
            <person name="Matveyev A.V."/>
            <person name="Serrano M.G."/>
            <person name="Alves J.M."/>
            <person name="Parikh H."/>
            <person name="Huang B."/>
            <person name="Lee V."/>
            <person name="Espinosa-Alvarez O."/>
            <person name="Ortiz P.A."/>
            <person name="Costa-Martins A.G."/>
            <person name="Teixeira M.M."/>
            <person name="Buck G.A."/>
        </authorList>
    </citation>
    <scope>NUCLEOTIDE SEQUENCE [LARGE SCALE GENOMIC DNA]</scope>
    <source>
        <strain evidence="3 4">025E</strain>
    </source>
</reference>
<dbReference type="RefSeq" id="XP_029229845.1">
    <property type="nucleotide sequence ID" value="XM_029370054.1"/>
</dbReference>
<feature type="region of interest" description="Disordered" evidence="1">
    <location>
        <begin position="1012"/>
        <end position="1092"/>
    </location>
</feature>
<accession>A0A3R7S6G0</accession>
<name>A0A3R7S6G0_9TRYP</name>
<dbReference type="Gene3D" id="1.10.150.50">
    <property type="entry name" value="Transcription Factor, Ets-1"/>
    <property type="match status" value="1"/>
</dbReference>
<dbReference type="GeneID" id="40316743"/>
<proteinExistence type="predicted"/>
<feature type="compositionally biased region" description="Basic and acidic residues" evidence="1">
    <location>
        <begin position="1185"/>
        <end position="1196"/>
    </location>
</feature>
<organism evidence="3 4">
    <name type="scientific">Trypanosoma conorhini</name>
    <dbReference type="NCBI Taxonomy" id="83891"/>
    <lineage>
        <taxon>Eukaryota</taxon>
        <taxon>Discoba</taxon>
        <taxon>Euglenozoa</taxon>
        <taxon>Kinetoplastea</taxon>
        <taxon>Metakinetoplastina</taxon>
        <taxon>Trypanosomatida</taxon>
        <taxon>Trypanosomatidae</taxon>
        <taxon>Trypanosoma</taxon>
    </lineage>
</organism>
<dbReference type="InterPro" id="IPR001660">
    <property type="entry name" value="SAM"/>
</dbReference>
<protein>
    <recommendedName>
        <fullName evidence="2">SAM domain-containing protein</fullName>
    </recommendedName>
</protein>
<dbReference type="SUPFAM" id="SSF47769">
    <property type="entry name" value="SAM/Pointed domain"/>
    <property type="match status" value="1"/>
</dbReference>
<feature type="region of interest" description="Disordered" evidence="1">
    <location>
        <begin position="112"/>
        <end position="132"/>
    </location>
</feature>
<keyword evidence="4" id="KW-1185">Reference proteome</keyword>
<feature type="region of interest" description="Disordered" evidence="1">
    <location>
        <begin position="1151"/>
        <end position="1260"/>
    </location>
</feature>
<dbReference type="SMART" id="SM00454">
    <property type="entry name" value="SAM"/>
    <property type="match status" value="1"/>
</dbReference>
<gene>
    <name evidence="3" type="ORF">Tco025E_03132</name>
</gene>
<feature type="domain" description="SAM" evidence="2">
    <location>
        <begin position="48"/>
        <end position="87"/>
    </location>
</feature>
<feature type="compositionally biased region" description="Acidic residues" evidence="1">
    <location>
        <begin position="1164"/>
        <end position="1184"/>
    </location>
</feature>
<dbReference type="InterPro" id="IPR013761">
    <property type="entry name" value="SAM/pointed_sf"/>
</dbReference>
<dbReference type="OrthoDB" id="422827at2759"/>
<dbReference type="PROSITE" id="PS50105">
    <property type="entry name" value="SAM_DOMAIN"/>
    <property type="match status" value="1"/>
</dbReference>
<feature type="compositionally biased region" description="Basic and acidic residues" evidence="1">
    <location>
        <begin position="1051"/>
        <end position="1061"/>
    </location>
</feature>
<feature type="region of interest" description="Disordered" evidence="1">
    <location>
        <begin position="505"/>
        <end position="533"/>
    </location>
</feature>
<evidence type="ECO:0000313" key="4">
    <source>
        <dbReference type="Proteomes" id="UP000284403"/>
    </source>
</evidence>
<evidence type="ECO:0000256" key="1">
    <source>
        <dbReference type="SAM" id="MobiDB-lite"/>
    </source>
</evidence>